<sequence length="66" mass="7665">MILTVVNGRLTMQSMELLSKVKGSQAQRGILYFEAKRYISGRPVFLDYRGGHPIYVERKLLKELHQ</sequence>
<proteinExistence type="predicted"/>
<evidence type="ECO:0000313" key="1">
    <source>
        <dbReference type="EMBL" id="MDR6726145.1"/>
    </source>
</evidence>
<accession>A0AAP5H6K8</accession>
<evidence type="ECO:0000313" key="2">
    <source>
        <dbReference type="Proteomes" id="UP001254832"/>
    </source>
</evidence>
<dbReference type="AlphaFoldDB" id="A0AAP5H6K8"/>
<dbReference type="Proteomes" id="UP001254832">
    <property type="component" value="Unassembled WGS sequence"/>
</dbReference>
<protein>
    <submittedName>
        <fullName evidence="1">Uncharacterized protein</fullName>
    </submittedName>
</protein>
<organism evidence="1 2">
    <name type="scientific">Paenibacillus amylolyticus</name>
    <dbReference type="NCBI Taxonomy" id="1451"/>
    <lineage>
        <taxon>Bacteria</taxon>
        <taxon>Bacillati</taxon>
        <taxon>Bacillota</taxon>
        <taxon>Bacilli</taxon>
        <taxon>Bacillales</taxon>
        <taxon>Paenibacillaceae</taxon>
        <taxon>Paenibacillus</taxon>
    </lineage>
</organism>
<reference evidence="1" key="1">
    <citation type="submission" date="2023-07" db="EMBL/GenBank/DDBJ databases">
        <title>Sorghum-associated microbial communities from plants grown in Nebraska, USA.</title>
        <authorList>
            <person name="Schachtman D."/>
        </authorList>
    </citation>
    <scope>NUCLEOTIDE SEQUENCE</scope>
    <source>
        <strain evidence="1">BE80</strain>
    </source>
</reference>
<dbReference type="EMBL" id="JAVDTR010000015">
    <property type="protein sequence ID" value="MDR6726145.1"/>
    <property type="molecule type" value="Genomic_DNA"/>
</dbReference>
<comment type="caution">
    <text evidence="1">The sequence shown here is derived from an EMBL/GenBank/DDBJ whole genome shotgun (WGS) entry which is preliminary data.</text>
</comment>
<gene>
    <name evidence="1" type="ORF">J2W91_004651</name>
</gene>
<name>A0AAP5H6K8_PAEAM</name>